<dbReference type="EMBL" id="UINC01091034">
    <property type="protein sequence ID" value="SVC43480.1"/>
    <property type="molecule type" value="Genomic_DNA"/>
</dbReference>
<dbReference type="Pfam" id="PF08811">
    <property type="entry name" value="DUF1800"/>
    <property type="match status" value="1"/>
</dbReference>
<evidence type="ECO:0008006" key="2">
    <source>
        <dbReference type="Google" id="ProtNLM"/>
    </source>
</evidence>
<protein>
    <recommendedName>
        <fullName evidence="2">DUF1800 domain-containing protein</fullName>
    </recommendedName>
</protein>
<reference evidence="1" key="1">
    <citation type="submission" date="2018-05" db="EMBL/GenBank/DDBJ databases">
        <authorList>
            <person name="Lanie J.A."/>
            <person name="Ng W.-L."/>
            <person name="Kazmierczak K.M."/>
            <person name="Andrzejewski T.M."/>
            <person name="Davidsen T.M."/>
            <person name="Wayne K.J."/>
            <person name="Tettelin H."/>
            <person name="Glass J.I."/>
            <person name="Rusch D."/>
            <person name="Podicherti R."/>
            <person name="Tsui H.-C.T."/>
            <person name="Winkler M.E."/>
        </authorList>
    </citation>
    <scope>NUCLEOTIDE SEQUENCE</scope>
</reference>
<evidence type="ECO:0000313" key="1">
    <source>
        <dbReference type="EMBL" id="SVC43480.1"/>
    </source>
</evidence>
<feature type="non-terminal residue" evidence="1">
    <location>
        <position position="223"/>
    </location>
</feature>
<organism evidence="1">
    <name type="scientific">marine metagenome</name>
    <dbReference type="NCBI Taxonomy" id="408172"/>
    <lineage>
        <taxon>unclassified sequences</taxon>
        <taxon>metagenomes</taxon>
        <taxon>ecological metagenomes</taxon>
    </lineage>
</organism>
<sequence length="223" mass="26154">MAKSFVIMVKIYKENAMKSDRQLVAHLMRRAGFGATPQDLDNLTSDKSYEEIIDDLVTPERFEPIDMSYVERYYTGEPVAVHVGKWLYRMANTKRPLEEKMSLFLHHIFPVAWGKSEHGPSLYREIEMFRSTGLTNFKNILLQLSQDPAMLFWLDNHENHKDEINENYGRELLELFSMGVGNYTENDIKNASRAFTGWTFRQPLSLYPYGHHHADFEFIPEDH</sequence>
<name>A0A382M463_9ZZZZ</name>
<gene>
    <name evidence="1" type="ORF">METZ01_LOCUS296334</name>
</gene>
<dbReference type="AlphaFoldDB" id="A0A382M463"/>
<dbReference type="InterPro" id="IPR014917">
    <property type="entry name" value="DUF1800"/>
</dbReference>
<proteinExistence type="predicted"/>
<accession>A0A382M463</accession>